<evidence type="ECO:0000313" key="4">
    <source>
        <dbReference type="EMBL" id="GAA0742535.1"/>
    </source>
</evidence>
<evidence type="ECO:0000256" key="1">
    <source>
        <dbReference type="ARBA" id="ARBA00023125"/>
    </source>
</evidence>
<dbReference type="Pfam" id="PF00440">
    <property type="entry name" value="TetR_N"/>
    <property type="match status" value="1"/>
</dbReference>
<dbReference type="PANTHER" id="PTHR30328">
    <property type="entry name" value="TRANSCRIPTIONAL REPRESSOR"/>
    <property type="match status" value="1"/>
</dbReference>
<evidence type="ECO:0000259" key="3">
    <source>
        <dbReference type="PROSITE" id="PS50977"/>
    </source>
</evidence>
<dbReference type="InterPro" id="IPR050109">
    <property type="entry name" value="HTH-type_TetR-like_transc_reg"/>
</dbReference>
<evidence type="ECO:0000313" key="5">
    <source>
        <dbReference type="Proteomes" id="UP001501510"/>
    </source>
</evidence>
<keyword evidence="1 2" id="KW-0238">DNA-binding</keyword>
<dbReference type="PROSITE" id="PS50977">
    <property type="entry name" value="HTH_TETR_2"/>
    <property type="match status" value="1"/>
</dbReference>
<dbReference type="EMBL" id="BAAACG010000010">
    <property type="protein sequence ID" value="GAA0742535.1"/>
    <property type="molecule type" value="Genomic_DNA"/>
</dbReference>
<feature type="DNA-binding region" description="H-T-H motif" evidence="2">
    <location>
        <begin position="31"/>
        <end position="50"/>
    </location>
</feature>
<accession>A0ABP3UWK1</accession>
<dbReference type="InterPro" id="IPR009057">
    <property type="entry name" value="Homeodomain-like_sf"/>
</dbReference>
<dbReference type="PANTHER" id="PTHR30328:SF54">
    <property type="entry name" value="HTH-TYPE TRANSCRIPTIONAL REPRESSOR SCO4008"/>
    <property type="match status" value="1"/>
</dbReference>
<organism evidence="4 5">
    <name type="scientific">Clostridium oceanicum</name>
    <dbReference type="NCBI Taxonomy" id="1543"/>
    <lineage>
        <taxon>Bacteria</taxon>
        <taxon>Bacillati</taxon>
        <taxon>Bacillota</taxon>
        <taxon>Clostridia</taxon>
        <taxon>Eubacteriales</taxon>
        <taxon>Clostridiaceae</taxon>
        <taxon>Clostridium</taxon>
    </lineage>
</organism>
<reference evidence="5" key="1">
    <citation type="journal article" date="2019" name="Int. J. Syst. Evol. Microbiol.">
        <title>The Global Catalogue of Microorganisms (GCM) 10K type strain sequencing project: providing services to taxonomists for standard genome sequencing and annotation.</title>
        <authorList>
            <consortium name="The Broad Institute Genomics Platform"/>
            <consortium name="The Broad Institute Genome Sequencing Center for Infectious Disease"/>
            <person name="Wu L."/>
            <person name="Ma J."/>
        </authorList>
    </citation>
    <scope>NUCLEOTIDE SEQUENCE [LARGE SCALE GENOMIC DNA]</scope>
    <source>
        <strain evidence="5">JCM 1407</strain>
    </source>
</reference>
<name>A0ABP3UWK1_9CLOT</name>
<keyword evidence="5" id="KW-1185">Reference proteome</keyword>
<dbReference type="RefSeq" id="WP_343762003.1">
    <property type="nucleotide sequence ID" value="NZ_BAAACG010000010.1"/>
</dbReference>
<dbReference type="SUPFAM" id="SSF48498">
    <property type="entry name" value="Tetracyclin repressor-like, C-terminal domain"/>
    <property type="match status" value="1"/>
</dbReference>
<dbReference type="InterPro" id="IPR036271">
    <property type="entry name" value="Tet_transcr_reg_TetR-rel_C_sf"/>
</dbReference>
<evidence type="ECO:0000256" key="2">
    <source>
        <dbReference type="PROSITE-ProRule" id="PRU00335"/>
    </source>
</evidence>
<sequence>MNREEQNKISKQRILIASLKEFGEKEYPAASINNICNNNNISKGLLFHYYKNKDEIFLLCVKNLFMDLSDYLEKNFEFNNGNIEGNFKDYIKKRFEFFHEYPYYEQIFYTATFTPPKHLLYEITVLRKPIDEKNKDFWRGIVNHLNLKTNVIIEDVIETILGLGNYIHMKIQHNNSKYRCDESWAVEKYTKEYVDMINMLLYGIVK</sequence>
<dbReference type="Gene3D" id="1.10.10.60">
    <property type="entry name" value="Homeodomain-like"/>
    <property type="match status" value="1"/>
</dbReference>
<proteinExistence type="predicted"/>
<comment type="caution">
    <text evidence="4">The sequence shown here is derived from an EMBL/GenBank/DDBJ whole genome shotgun (WGS) entry which is preliminary data.</text>
</comment>
<dbReference type="Gene3D" id="1.10.357.10">
    <property type="entry name" value="Tetracycline Repressor, domain 2"/>
    <property type="match status" value="1"/>
</dbReference>
<dbReference type="Proteomes" id="UP001501510">
    <property type="component" value="Unassembled WGS sequence"/>
</dbReference>
<dbReference type="SUPFAM" id="SSF46689">
    <property type="entry name" value="Homeodomain-like"/>
    <property type="match status" value="1"/>
</dbReference>
<feature type="domain" description="HTH tetR-type" evidence="3">
    <location>
        <begin position="8"/>
        <end position="68"/>
    </location>
</feature>
<gene>
    <name evidence="4" type="ORF">GCM10008906_25190</name>
</gene>
<dbReference type="InterPro" id="IPR001647">
    <property type="entry name" value="HTH_TetR"/>
</dbReference>
<protein>
    <submittedName>
        <fullName evidence="4">TetR/AcrR family transcriptional regulator</fullName>
    </submittedName>
</protein>